<keyword evidence="1" id="KW-0472">Membrane</keyword>
<comment type="caution">
    <text evidence="2">The sequence shown here is derived from an EMBL/GenBank/DDBJ whole genome shotgun (WGS) entry which is preliminary data.</text>
</comment>
<sequence>MTFATAGIGRYFYCHSNLPGGIQVKLRSRRRTPDDLRYERLSCLARRKLRSNIDEPPPTAGAVPAATSYLGDAHTMTVSKWVAAGSSAAVFAGGLFLAAPTASAAPGDPACVQASTQFEAALSAAGITETTIADLESKAAIAADAEASYLAMVEAAGAVPAAELATAQAALDDAIAATAAAEAAEEEAEESGDPAAITAAQDDTAAAEDAEDAARQAVTDLTAAYDAAINTPEIIAAQDAFNSAAADFDAALAAVSLDEASAAGLAGLFEAFLAACNPDSTEIDPVTPPVSAPVTAPGSPTPALPNAVNEAPAGGGSALAVTNKGLNVQTAAEAEPGVHPGLALLAGLLAAGIGVPAAVALRMRRLERSRN</sequence>
<dbReference type="eggNOG" id="ENOG5032A1U">
    <property type="taxonomic scope" value="Bacteria"/>
</dbReference>
<evidence type="ECO:0000256" key="1">
    <source>
        <dbReference type="SAM" id="Phobius"/>
    </source>
</evidence>
<evidence type="ECO:0000313" key="3">
    <source>
        <dbReference type="Proteomes" id="UP000003828"/>
    </source>
</evidence>
<accession>H0QQA1</accession>
<name>H0QQA1_ARTG1</name>
<protein>
    <submittedName>
        <fullName evidence="2">Uncharacterized protein</fullName>
    </submittedName>
</protein>
<evidence type="ECO:0000313" key="2">
    <source>
        <dbReference type="EMBL" id="GAB15002.1"/>
    </source>
</evidence>
<organism evidence="2 3">
    <name type="scientific">Arthrobacter globiformis (strain ATCC 8010 / DSM 20124 / JCM 1332 / NBRC 12137 / NCIMB 8907 / NRRL B-2979 / 168)</name>
    <dbReference type="NCBI Taxonomy" id="1077972"/>
    <lineage>
        <taxon>Bacteria</taxon>
        <taxon>Bacillati</taxon>
        <taxon>Actinomycetota</taxon>
        <taxon>Actinomycetes</taxon>
        <taxon>Micrococcales</taxon>
        <taxon>Micrococcaceae</taxon>
        <taxon>Arthrobacter</taxon>
    </lineage>
</organism>
<keyword evidence="1" id="KW-1133">Transmembrane helix</keyword>
<dbReference type="EMBL" id="BAEG01000080">
    <property type="protein sequence ID" value="GAB15002.1"/>
    <property type="molecule type" value="Genomic_DNA"/>
</dbReference>
<gene>
    <name evidence="2" type="ORF">ARGLB_080_00660</name>
</gene>
<feature type="transmembrane region" description="Helical" evidence="1">
    <location>
        <begin position="342"/>
        <end position="361"/>
    </location>
</feature>
<keyword evidence="1" id="KW-0812">Transmembrane</keyword>
<dbReference type="Proteomes" id="UP000003828">
    <property type="component" value="Unassembled WGS sequence"/>
</dbReference>
<reference evidence="2 3" key="1">
    <citation type="submission" date="2011-12" db="EMBL/GenBank/DDBJ databases">
        <title>Whole genome shotgun sequence of Arthrobacter globiformis NBRC 12137.</title>
        <authorList>
            <person name="Miyazawa S."/>
            <person name="Hosoyama A."/>
            <person name="Tsuchikane K."/>
            <person name="Katsumata H."/>
            <person name="Yamazaki S."/>
            <person name="Fujita N."/>
        </authorList>
    </citation>
    <scope>NUCLEOTIDE SEQUENCE [LARGE SCALE GENOMIC DNA]</scope>
    <source>
        <strain evidence="2 3">NBRC 12137</strain>
    </source>
</reference>
<dbReference type="AlphaFoldDB" id="H0QQA1"/>
<dbReference type="STRING" id="1077972.ARGLB_080_00660"/>
<proteinExistence type="predicted"/>
<keyword evidence="3" id="KW-1185">Reference proteome</keyword>